<dbReference type="InterPro" id="IPR036237">
    <property type="entry name" value="Xyl_isomerase-like_sf"/>
</dbReference>
<organism evidence="3 4">
    <name type="scientific">Ruania alba</name>
    <dbReference type="NCBI Taxonomy" id="648782"/>
    <lineage>
        <taxon>Bacteria</taxon>
        <taxon>Bacillati</taxon>
        <taxon>Actinomycetota</taxon>
        <taxon>Actinomycetes</taxon>
        <taxon>Micrococcales</taxon>
        <taxon>Ruaniaceae</taxon>
        <taxon>Ruania</taxon>
    </lineage>
</organism>
<dbReference type="RefSeq" id="WP_089772858.1">
    <property type="nucleotide sequence ID" value="NZ_FNTX01000001.1"/>
</dbReference>
<dbReference type="Pfam" id="PF01261">
    <property type="entry name" value="AP_endonuc_2"/>
    <property type="match status" value="1"/>
</dbReference>
<reference evidence="4" key="1">
    <citation type="submission" date="2016-10" db="EMBL/GenBank/DDBJ databases">
        <authorList>
            <person name="Varghese N."/>
            <person name="Submissions S."/>
        </authorList>
    </citation>
    <scope>NUCLEOTIDE SEQUENCE [LARGE SCALE GENOMIC DNA]</scope>
    <source>
        <strain evidence="4">DSM 21368</strain>
    </source>
</reference>
<evidence type="ECO:0000313" key="3">
    <source>
        <dbReference type="EMBL" id="SEE32746.1"/>
    </source>
</evidence>
<dbReference type="InterPro" id="IPR013022">
    <property type="entry name" value="Xyl_isomerase-like_TIM-brl"/>
</dbReference>
<dbReference type="STRING" id="648782.SAMN04488554_2101"/>
<evidence type="ECO:0000256" key="1">
    <source>
        <dbReference type="ARBA" id="ARBA00023277"/>
    </source>
</evidence>
<evidence type="ECO:0000259" key="2">
    <source>
        <dbReference type="Pfam" id="PF01261"/>
    </source>
</evidence>
<proteinExistence type="predicted"/>
<gene>
    <name evidence="3" type="ORF">SAMN04488554_2101</name>
</gene>
<feature type="domain" description="Xylose isomerase-like TIM barrel" evidence="2">
    <location>
        <begin position="27"/>
        <end position="270"/>
    </location>
</feature>
<dbReference type="AlphaFoldDB" id="A0A1H5HXB3"/>
<dbReference type="OrthoDB" id="9801426at2"/>
<name>A0A1H5HXB3_9MICO</name>
<dbReference type="InterPro" id="IPR050312">
    <property type="entry name" value="IolE/XylAMocC-like"/>
</dbReference>
<keyword evidence="4" id="KW-1185">Reference proteome</keyword>
<accession>A0A1H5HXB3</accession>
<sequence length="289" mass="31230">MQIGVHGLVFTGEFDEPGLVTAISGTQQAGFDFLELPLMDPFSIDGAAVKRILDDHGITMTASLGLDAAHDLSSEEPGVSARGEDLLRRAVDVVAEAGGRHLCGVIYSAMQKYMTPATPAGRANSARALARLADHAQASGVELAIEIVNRYETNIVNTARAGLGFLDEIGHDNVHLHLDTYHMNIEESGMVEPVLDSADRLRYVHIGESHRGYLGTGSVDFGSFFRALGRIDYDGPIVFESFSSAVVSASLSNTLGIWRNLWDDPADLAAHANRFIRDQIRAVETIAFH</sequence>
<dbReference type="PANTHER" id="PTHR12110:SF41">
    <property type="entry name" value="INOSOSE DEHYDRATASE"/>
    <property type="match status" value="1"/>
</dbReference>
<dbReference type="Gene3D" id="3.20.20.150">
    <property type="entry name" value="Divalent-metal-dependent TIM barrel enzymes"/>
    <property type="match status" value="1"/>
</dbReference>
<keyword evidence="1" id="KW-0119">Carbohydrate metabolism</keyword>
<dbReference type="SUPFAM" id="SSF51658">
    <property type="entry name" value="Xylose isomerase-like"/>
    <property type="match status" value="1"/>
</dbReference>
<dbReference type="Proteomes" id="UP000199220">
    <property type="component" value="Unassembled WGS sequence"/>
</dbReference>
<protein>
    <submittedName>
        <fullName evidence="3">D-tagatose 3-epimerase</fullName>
    </submittedName>
</protein>
<dbReference type="EMBL" id="FNTX01000001">
    <property type="protein sequence ID" value="SEE32746.1"/>
    <property type="molecule type" value="Genomic_DNA"/>
</dbReference>
<evidence type="ECO:0000313" key="4">
    <source>
        <dbReference type="Proteomes" id="UP000199220"/>
    </source>
</evidence>
<dbReference type="PANTHER" id="PTHR12110">
    <property type="entry name" value="HYDROXYPYRUVATE ISOMERASE"/>
    <property type="match status" value="1"/>
</dbReference>